<evidence type="ECO:0000256" key="2">
    <source>
        <dbReference type="ARBA" id="ARBA00023002"/>
    </source>
</evidence>
<reference evidence="4" key="1">
    <citation type="journal article" date="2021" name="PeerJ">
        <title>Extensive microbial diversity within the chicken gut microbiome revealed by metagenomics and culture.</title>
        <authorList>
            <person name="Gilroy R."/>
            <person name="Ravi A."/>
            <person name="Getino M."/>
            <person name="Pursley I."/>
            <person name="Horton D.L."/>
            <person name="Alikhan N.F."/>
            <person name="Baker D."/>
            <person name="Gharbi K."/>
            <person name="Hall N."/>
            <person name="Watson M."/>
            <person name="Adriaenssens E.M."/>
            <person name="Foster-Nyarko E."/>
            <person name="Jarju S."/>
            <person name="Secka A."/>
            <person name="Antonio M."/>
            <person name="Oren A."/>
            <person name="Chaudhuri R.R."/>
            <person name="La Ragione R."/>
            <person name="Hildebrand F."/>
            <person name="Pallen M.J."/>
        </authorList>
    </citation>
    <scope>NUCLEOTIDE SEQUENCE</scope>
    <source>
        <strain evidence="4">ChiSxjej3B15-24422</strain>
    </source>
</reference>
<sequence length="192" mass="21249">MLKDLVMKNRSFRGYDETRKLTEEELLELVDLTRYTASSGNTQPLKYHIAYEKEEMDAIQALTKWAAALPQLSLPWPGQCPTGFIVICLDKSIAPNETAFLRDVGIAAQTILLAATEKGLGGCMIGNFNRSALKELIQLPENVEPNLVVAIGKPAEKIVLTEAGADGNTRYYRDETGTVHFVPKRALKDILL</sequence>
<evidence type="ECO:0000259" key="3">
    <source>
        <dbReference type="Pfam" id="PF00881"/>
    </source>
</evidence>
<dbReference type="InterPro" id="IPR029479">
    <property type="entry name" value="Nitroreductase"/>
</dbReference>
<dbReference type="Gene3D" id="3.40.109.10">
    <property type="entry name" value="NADH Oxidase"/>
    <property type="match status" value="1"/>
</dbReference>
<dbReference type="AlphaFoldDB" id="A0A9D2C4H2"/>
<name>A0A9D2C4H2_9FIRM</name>
<dbReference type="SUPFAM" id="SSF55469">
    <property type="entry name" value="FMN-dependent nitroreductase-like"/>
    <property type="match status" value="1"/>
</dbReference>
<evidence type="ECO:0000256" key="1">
    <source>
        <dbReference type="ARBA" id="ARBA00007118"/>
    </source>
</evidence>
<protein>
    <submittedName>
        <fullName evidence="4">Nitroreductase family protein</fullName>
    </submittedName>
</protein>
<dbReference type="PANTHER" id="PTHR43673:SF10">
    <property type="entry name" value="NADH DEHYDROGENASE_NAD(P)H NITROREDUCTASE XCC3605-RELATED"/>
    <property type="match status" value="1"/>
</dbReference>
<proteinExistence type="inferred from homology"/>
<feature type="domain" description="Nitroreductase" evidence="3">
    <location>
        <begin position="8"/>
        <end position="153"/>
    </location>
</feature>
<comment type="caution">
    <text evidence="4">The sequence shown here is derived from an EMBL/GenBank/DDBJ whole genome shotgun (WGS) entry which is preliminary data.</text>
</comment>
<dbReference type="Pfam" id="PF00881">
    <property type="entry name" value="Nitroreductase"/>
    <property type="match status" value="1"/>
</dbReference>
<accession>A0A9D2C4H2</accession>
<dbReference type="InterPro" id="IPR023312">
    <property type="entry name" value="Put_nitroreductase_C_bac"/>
</dbReference>
<dbReference type="PANTHER" id="PTHR43673">
    <property type="entry name" value="NAD(P)H NITROREDUCTASE YDGI-RELATED"/>
    <property type="match status" value="1"/>
</dbReference>
<organism evidence="4 5">
    <name type="scientific">Candidatus Eisenbergiella pullistercoris</name>
    <dbReference type="NCBI Taxonomy" id="2838555"/>
    <lineage>
        <taxon>Bacteria</taxon>
        <taxon>Bacillati</taxon>
        <taxon>Bacillota</taxon>
        <taxon>Clostridia</taxon>
        <taxon>Lachnospirales</taxon>
        <taxon>Lachnospiraceae</taxon>
        <taxon>Eisenbergiella</taxon>
    </lineage>
</organism>
<gene>
    <name evidence="4" type="ORF">H9831_00560</name>
</gene>
<dbReference type="EMBL" id="DXDD01000005">
    <property type="protein sequence ID" value="HIY59167.1"/>
    <property type="molecule type" value="Genomic_DNA"/>
</dbReference>
<dbReference type="CDD" id="cd02062">
    <property type="entry name" value="Nitro_FMN_reductase"/>
    <property type="match status" value="1"/>
</dbReference>
<dbReference type="Gene3D" id="2.20.180.10">
    <property type="entry name" value="putative fmn-dependent nitroreductase like domains"/>
    <property type="match status" value="1"/>
</dbReference>
<dbReference type="GO" id="GO:0016491">
    <property type="term" value="F:oxidoreductase activity"/>
    <property type="evidence" value="ECO:0007669"/>
    <property type="project" value="UniProtKB-KW"/>
</dbReference>
<evidence type="ECO:0000313" key="4">
    <source>
        <dbReference type="EMBL" id="HIY59167.1"/>
    </source>
</evidence>
<evidence type="ECO:0000313" key="5">
    <source>
        <dbReference type="Proteomes" id="UP000824007"/>
    </source>
</evidence>
<keyword evidence="2" id="KW-0560">Oxidoreductase</keyword>
<dbReference type="Proteomes" id="UP000824007">
    <property type="component" value="Unassembled WGS sequence"/>
</dbReference>
<reference evidence="4" key="2">
    <citation type="submission" date="2021-04" db="EMBL/GenBank/DDBJ databases">
        <authorList>
            <person name="Gilroy R."/>
        </authorList>
    </citation>
    <scope>NUCLEOTIDE SEQUENCE</scope>
    <source>
        <strain evidence="4">ChiSxjej3B15-24422</strain>
    </source>
</reference>
<dbReference type="InterPro" id="IPR000415">
    <property type="entry name" value="Nitroreductase-like"/>
</dbReference>
<comment type="similarity">
    <text evidence="1">Belongs to the nitroreductase family.</text>
</comment>